<dbReference type="PANTHER" id="PTHR36529">
    <property type="entry name" value="SLL1095 PROTEIN"/>
    <property type="match status" value="1"/>
</dbReference>
<accession>A0A5R8WW27</accession>
<dbReference type="NCBIfam" id="TIGR04282">
    <property type="entry name" value="glyco_like_cofC"/>
    <property type="match status" value="1"/>
</dbReference>
<sequence>MTEHLLIFARYPELGKVKTRLAAGLGEEAALDIYRQLLDHTQAAVAPLPIESTLWLAAAPPPGAGPLWPGTRQQLQPAAADLGQRMAHAFAAAFAEGAQRTVVIGTDCPGLSTDILVAAFRQLHGHDVVLGPADDGGYYLLGLRQPQSALFEGIHWSTDSVLRDTLARAAAAGLTVALLPTLHDVDTAEDWRRWQAATPE</sequence>
<dbReference type="Gene3D" id="3.90.550.10">
    <property type="entry name" value="Spore Coat Polysaccharide Biosynthesis Protein SpsA, Chain A"/>
    <property type="match status" value="1"/>
</dbReference>
<reference evidence="1 2" key="1">
    <citation type="submission" date="2019-05" db="EMBL/GenBank/DDBJ databases">
        <title>Hymenobacter edaphi sp. nov., isolated from abandoned arsenic-contaminated farmland soil.</title>
        <authorList>
            <person name="Nie L."/>
        </authorList>
    </citation>
    <scope>NUCLEOTIDE SEQUENCE [LARGE SCALE GENOMIC DNA]</scope>
    <source>
        <strain evidence="1 2">1-3-3-8</strain>
    </source>
</reference>
<proteinExistence type="predicted"/>
<keyword evidence="1" id="KW-0808">Transferase</keyword>
<dbReference type="RefSeq" id="WP_138074985.1">
    <property type="nucleotide sequence ID" value="NZ_VAJM01000001.1"/>
</dbReference>
<dbReference type="PANTHER" id="PTHR36529:SF1">
    <property type="entry name" value="GLYCOSYLTRANSFERASE"/>
    <property type="match status" value="1"/>
</dbReference>
<dbReference type="OrthoDB" id="9798250at2"/>
<dbReference type="InterPro" id="IPR029044">
    <property type="entry name" value="Nucleotide-diphossugar_trans"/>
</dbReference>
<dbReference type="GO" id="GO:0016740">
    <property type="term" value="F:transferase activity"/>
    <property type="evidence" value="ECO:0007669"/>
    <property type="project" value="UniProtKB-KW"/>
</dbReference>
<keyword evidence="2" id="KW-1185">Reference proteome</keyword>
<dbReference type="SUPFAM" id="SSF53448">
    <property type="entry name" value="Nucleotide-diphospho-sugar transferases"/>
    <property type="match status" value="1"/>
</dbReference>
<name>A0A5R8WW27_9BACT</name>
<comment type="caution">
    <text evidence="1">The sequence shown here is derived from an EMBL/GenBank/DDBJ whole genome shotgun (WGS) entry which is preliminary data.</text>
</comment>
<evidence type="ECO:0000313" key="1">
    <source>
        <dbReference type="EMBL" id="TLM96731.1"/>
    </source>
</evidence>
<dbReference type="Pfam" id="PF09837">
    <property type="entry name" value="DUF2064"/>
    <property type="match status" value="1"/>
</dbReference>
<organism evidence="1 2">
    <name type="scientific">Hymenobacter jeollabukensis</name>
    <dbReference type="NCBI Taxonomy" id="2025313"/>
    <lineage>
        <taxon>Bacteria</taxon>
        <taxon>Pseudomonadati</taxon>
        <taxon>Bacteroidota</taxon>
        <taxon>Cytophagia</taxon>
        <taxon>Cytophagales</taxon>
        <taxon>Hymenobacteraceae</taxon>
        <taxon>Hymenobacter</taxon>
    </lineage>
</organism>
<dbReference type="InterPro" id="IPR018641">
    <property type="entry name" value="Trfase_1_rSAM/seldom-assoc"/>
</dbReference>
<protein>
    <submittedName>
        <fullName evidence="1">Glycosyltransferase</fullName>
    </submittedName>
</protein>
<evidence type="ECO:0000313" key="2">
    <source>
        <dbReference type="Proteomes" id="UP000305517"/>
    </source>
</evidence>
<dbReference type="Proteomes" id="UP000305517">
    <property type="component" value="Unassembled WGS sequence"/>
</dbReference>
<dbReference type="AlphaFoldDB" id="A0A5R8WW27"/>
<gene>
    <name evidence="1" type="ORF">FDY95_01675</name>
</gene>
<dbReference type="EMBL" id="VAJM01000001">
    <property type="protein sequence ID" value="TLM96731.1"/>
    <property type="molecule type" value="Genomic_DNA"/>
</dbReference>